<evidence type="ECO:0000256" key="3">
    <source>
        <dbReference type="ARBA" id="ARBA00011233"/>
    </source>
</evidence>
<dbReference type="Pfam" id="PF22633">
    <property type="entry name" value="F5_F8_type_C_2"/>
    <property type="match status" value="1"/>
</dbReference>
<accession>A0A1I8H4Q6</accession>
<dbReference type="PANTHER" id="PTHR45713:SF6">
    <property type="entry name" value="F5_8 TYPE C DOMAIN-CONTAINING PROTEIN"/>
    <property type="match status" value="1"/>
</dbReference>
<dbReference type="PANTHER" id="PTHR45713">
    <property type="entry name" value="FTP DOMAIN-CONTAINING PROTEIN"/>
    <property type="match status" value="1"/>
</dbReference>
<keyword evidence="9" id="KW-0812">Transmembrane</keyword>
<feature type="transmembrane region" description="Helical" evidence="9">
    <location>
        <begin position="666"/>
        <end position="686"/>
    </location>
</feature>
<dbReference type="Gene3D" id="2.60.120.260">
    <property type="entry name" value="Galactose-binding domain-like"/>
    <property type="match status" value="2"/>
</dbReference>
<dbReference type="Proteomes" id="UP000095280">
    <property type="component" value="Unplaced"/>
</dbReference>
<dbReference type="WBParaSite" id="maker-uti_cns_0004333-snap-gene-0.2-mRNA-1">
    <property type="protein sequence ID" value="maker-uti_cns_0004333-snap-gene-0.2-mRNA-1"/>
    <property type="gene ID" value="maker-uti_cns_0004333-snap-gene-0.2"/>
</dbReference>
<evidence type="ECO:0000313" key="12">
    <source>
        <dbReference type="WBParaSite" id="maker-uti_cns_0004333-snap-gene-0.2-mRNA-1"/>
    </source>
</evidence>
<protein>
    <submittedName>
        <fullName evidence="12">FTP domain-containing protein</fullName>
    </submittedName>
</protein>
<comment type="subunit">
    <text evidence="3">Homotrimer.</text>
</comment>
<evidence type="ECO:0000256" key="8">
    <source>
        <dbReference type="SAM" id="MobiDB-lite"/>
    </source>
</evidence>
<evidence type="ECO:0000256" key="1">
    <source>
        <dbReference type="ARBA" id="ARBA00002219"/>
    </source>
</evidence>
<feature type="transmembrane region" description="Helical" evidence="9">
    <location>
        <begin position="111"/>
        <end position="133"/>
    </location>
</feature>
<keyword evidence="5" id="KW-0430">Lectin</keyword>
<feature type="region of interest" description="Disordered" evidence="8">
    <location>
        <begin position="1263"/>
        <end position="1305"/>
    </location>
</feature>
<evidence type="ECO:0000256" key="7">
    <source>
        <dbReference type="ARBA" id="ARBA00023157"/>
    </source>
</evidence>
<dbReference type="GO" id="GO:0001868">
    <property type="term" value="P:regulation of complement activation, lectin pathway"/>
    <property type="evidence" value="ECO:0007669"/>
    <property type="project" value="UniProtKB-ARBA"/>
</dbReference>
<proteinExistence type="inferred from homology"/>
<dbReference type="InterPro" id="IPR006585">
    <property type="entry name" value="FTP1"/>
</dbReference>
<feature type="compositionally biased region" description="Polar residues" evidence="8">
    <location>
        <begin position="1288"/>
        <end position="1297"/>
    </location>
</feature>
<dbReference type="InterPro" id="IPR051941">
    <property type="entry name" value="BG_Antigen-Binding_Lectin"/>
</dbReference>
<dbReference type="GO" id="GO:0010185">
    <property type="term" value="P:regulation of cellular defense response"/>
    <property type="evidence" value="ECO:0007669"/>
    <property type="project" value="UniProtKB-ARBA"/>
</dbReference>
<evidence type="ECO:0000256" key="5">
    <source>
        <dbReference type="ARBA" id="ARBA00022734"/>
    </source>
</evidence>
<comment type="similarity">
    <text evidence="2">Belongs to the fucolectin family.</text>
</comment>
<keyword evidence="11" id="KW-1185">Reference proteome</keyword>
<dbReference type="SUPFAM" id="SSF49785">
    <property type="entry name" value="Galactose-binding domain-like"/>
    <property type="match status" value="2"/>
</dbReference>
<reference evidence="12" key="1">
    <citation type="submission" date="2016-11" db="UniProtKB">
        <authorList>
            <consortium name="WormBaseParasite"/>
        </authorList>
    </citation>
    <scope>IDENTIFICATION</scope>
</reference>
<evidence type="ECO:0000259" key="10">
    <source>
        <dbReference type="SMART" id="SM00607"/>
    </source>
</evidence>
<organism evidence="11 12">
    <name type="scientific">Macrostomum lignano</name>
    <dbReference type="NCBI Taxonomy" id="282301"/>
    <lineage>
        <taxon>Eukaryota</taxon>
        <taxon>Metazoa</taxon>
        <taxon>Spiralia</taxon>
        <taxon>Lophotrochozoa</taxon>
        <taxon>Platyhelminthes</taxon>
        <taxon>Rhabditophora</taxon>
        <taxon>Macrostomorpha</taxon>
        <taxon>Macrostomida</taxon>
        <taxon>Macrostomidae</taxon>
        <taxon>Macrostomum</taxon>
    </lineage>
</organism>
<evidence type="ECO:0000256" key="2">
    <source>
        <dbReference type="ARBA" id="ARBA00010147"/>
    </source>
</evidence>
<keyword evidence="9" id="KW-0472">Membrane</keyword>
<feature type="region of interest" description="Disordered" evidence="8">
    <location>
        <begin position="1669"/>
        <end position="1699"/>
    </location>
</feature>
<evidence type="ECO:0000256" key="9">
    <source>
        <dbReference type="SAM" id="Phobius"/>
    </source>
</evidence>
<feature type="transmembrane region" description="Helical" evidence="9">
    <location>
        <begin position="148"/>
        <end position="167"/>
    </location>
</feature>
<keyword evidence="4" id="KW-0479">Metal-binding</keyword>
<dbReference type="GO" id="GO:0042806">
    <property type="term" value="F:fucose binding"/>
    <property type="evidence" value="ECO:0007669"/>
    <property type="project" value="UniProtKB-ARBA"/>
</dbReference>
<dbReference type="InterPro" id="IPR008979">
    <property type="entry name" value="Galactose-bd-like_sf"/>
</dbReference>
<keyword evidence="6" id="KW-0106">Calcium</keyword>
<comment type="function">
    <text evidence="1">Acts as a defensive agent. Recognizes blood group fucosylated oligosaccharides including A, B, H and Lewis B-type antigens. Does not recognize Lewis A antigen and has low affinity for monovalent haptens.</text>
</comment>
<name>A0A1I8H4Q6_9PLAT</name>
<dbReference type="Gene3D" id="3.30.1380.10">
    <property type="match status" value="1"/>
</dbReference>
<evidence type="ECO:0000256" key="6">
    <source>
        <dbReference type="ARBA" id="ARBA00022837"/>
    </source>
</evidence>
<dbReference type="GO" id="GO:0046872">
    <property type="term" value="F:metal ion binding"/>
    <property type="evidence" value="ECO:0007669"/>
    <property type="project" value="UniProtKB-KW"/>
</dbReference>
<evidence type="ECO:0000256" key="4">
    <source>
        <dbReference type="ARBA" id="ARBA00022723"/>
    </source>
</evidence>
<sequence>SPVRTATEICGEAAQGLERLPLGGLLAWQKLVQLLQLLQVRVVLLTAHAARLVRRRPAAGHGVGHSLDGEGLLQFGERRRPAGADEAAAMQAAHQAGQAGRLRLRWLMLNLLQLVTAAAVGLSSLATSAGLLAKTFLFKALSQAEHQAVAFFSILVVAAVAFAHFTAARAGSAVAPPEFLALPGLSERSCGFMCSHRPNCFGFYWLLGACRLFDLQAFLNANAWVSTGRCDVFILDYKKLQTAGCAQSSNYHGSFCSQAVDGNTNPSFHSYSCATTQFNANEWWEAGLAAPSLVSFVTIHNRQDCCAERLNKFDLLVDGSVCNQVRLSASFSVANFTCDAFGSRVRVVARSDPPTALTICEFMAYGFKFISPTRVSRSSLLGFHFYDINGFNLVNGLRQAGGCMEAPCVDLVVKAAFWDLRPSFLRLLGLLLLSLVATVRPAVADQSEGTFKLSGPVELDSSSSSELLSVAKPSMSGMHCVGHCSRLEGCVAAILSGNRSLCRLLRLMQSPGPDGSHVTRQLGFEPGDKLWLANDFSETLERLLRPLPSGSGRNGLVQQAVVTVTGCFRIEATGGRGGSAELFGSVTESPCGATIAGNFSLAAGTLLSIVVGQAGTRGALTRGGGGGGGSFVYRTTDNFLYLAAGGSGGASHPYSFTRKPFLTSRAASAIGIACLLFVSFAVGITWRTNWRERQLAAPEPFSSRRRPRPAWHLQHGKSGKFGGPGAGWLNGSDSTGSTTCCGNGGGGLAEGWIGGTGSASIDGGFGGGGGAAAPEGPSSCGAGGGGGGYSGGAAATESTNAGGSGGSFCSGSGCVGVNGDLCGTDNGLPGPSEISCGFLCSLRPDCFGFYWLLRACRLFDLQAFLNANAWVSTGSCDVFRVETKKPSFIGCNQSSTLPDRGCQLAMDGNLAQNFHDGFCSGTGKDPDEWWEAVLSTPSLASFVTIHNRQECCAERLNKFDIIVDGFVCNGLNVSVPFSVANFTCGAFGSRVRIVGRSETHLITCEVIAMRPLWLLLLSTAATLTAAAPVTVTFPSGEEFLPLDNQSPPGHEDPEDTESLAFERRHENARLAWGLTLNDWCGKKCQIFRAHPDLIGCLSDMNTELQHADGGRVRLVRGYLPLSEAGVAPAFPVNYHAAGSAAEISLRSAVTPADPGASSSAAAADSQRRLAAAFAHACATRLSAAGWDFGLVANVNQQSTLTLLLQSRRRPSKLLFQAAPGSDFADSAELEAWTRRHWELGFLASGFNASAELADCQLTNQQPWTSASKSAEEAVGPGDSLPVPPDSPDYSSLMQYPASSGDGPDRGALEFPGCPKLLSSWERHISCGQRLMAPRMFQSVRRLDAMMRLRWPDRHLKVAAGWESPTGDRPSLRSDGRQLELELLGPDGEAIGELDLLRQVASLARCSGFDFIDILDADADNSTDSTSTPRLQLAVLKQRQPAAMGSPLNPPRPVVFHQTVDGSLDPATPLGSHARLGMFVSPSAEFRYFRLHPALAACFDALIESVSNKVRQSAAPVLVQRAYLTEFEERAMLEPASDARVGGHPEGVAMQVAFDSASPLYRADRHSVWRLAEAAATICAPRFHEHRSLFGVGVYNESVYIDMRPVAKVWLQCSPETSHFTVCPLKPPPSAVTVGASRSSGSASEDFKTYLLEKALQAIHGRVVEPLAGDENCDFDQPPQDQSPGFLYRPPPPRPQPEGDEAFAIPSATECHWGSSSEFCSKSHSPRAAQLAHLWSDISAKHLLAGSDRVRQAMEDCLLTCASAGCIDKADGPWSSKLAACENLAHWLPFQLENNLPGRLSNLYTPGDRELRQLACYSGEHCVDWSPLHSLLGPVLAGWFRPKPDGVAKELLFDAEGNPSPLPGIVKVWLRDEADVKSMLAELKVLFLYNRRVTSVTIFVLDGRSVSQVASQLDTEFGDWLQLACPANSRSYLTIHRVLPVDQRAAVVSAALRASEDAEVELAMHPSLDGFDLNHLMGQSNSVERVFTPPKFTSSYGHCALHVSHEIGDLCGSSGGTGDWDVDTGSKAGGLDVLYGDSELSGLLMKALLAHVGGSSKDLQPYARLVKDGWQRVSCARLLRPMPTVEPVEPLCRKRYSFLCDFLASLYANGYRVLAGIKLLRKHDGLNLSSILLEQVRKEEGQDAEEMKFSVIDLHGEDTLMVWFAPRDLQNDITEIFDRYCNHEYRRIEISETCLHLVAKDSIWFTGKGSSMEIKDMGRYILLHLIESAIGRGFWPEVALNLGQNDTLVMRKAPEKCLELTDTRLLMVSLERKNCIRLVSSDNSSVKWCLDVTQKFWNQTEFGGVKSVSNYSHSVLVELNVQIWRVHYFDERSMYGKLYLVRLFTDALQDGWRPILRFDKNDHAKSSIVFGRAQPAKCAVFCLALMGKGMLRACKAPLDARSAIRSVIFDTWYKEVYTEFTKDLWWGMNLGGTPWSRSVVPSVALLLAIVEALRNLGWQLMLTVRTSGLYPKGEYKDQKGETRRFNHCDVDTMFFYKPAEKNSYKCKLTAKQKFK</sequence>
<dbReference type="InterPro" id="IPR009045">
    <property type="entry name" value="Zn_M74/Hedgehog-like"/>
</dbReference>
<feature type="domain" description="Fucolectin tachylectin-4 pentraxin-1" evidence="10">
    <location>
        <begin position="891"/>
        <end position="1013"/>
    </location>
</feature>
<feature type="domain" description="Fucolectin tachylectin-4 pentraxin-1" evidence="10">
    <location>
        <begin position="245"/>
        <end position="373"/>
    </location>
</feature>
<keyword evidence="9" id="KW-1133">Transmembrane helix</keyword>
<evidence type="ECO:0000313" key="11">
    <source>
        <dbReference type="Proteomes" id="UP000095280"/>
    </source>
</evidence>
<dbReference type="SMART" id="SM00607">
    <property type="entry name" value="FTP"/>
    <property type="match status" value="2"/>
</dbReference>
<dbReference type="SUPFAM" id="SSF55166">
    <property type="entry name" value="Hedgehog/DD-peptidase"/>
    <property type="match status" value="1"/>
</dbReference>
<keyword evidence="7" id="KW-1015">Disulfide bond</keyword>